<name>A0A517QQ70_9PLAN</name>
<comment type="similarity">
    <text evidence="1">Belongs to the GSP E family.</text>
</comment>
<evidence type="ECO:0000313" key="5">
    <source>
        <dbReference type="Proteomes" id="UP000315724"/>
    </source>
</evidence>
<dbReference type="KEGG" id="tpol:Mal48_30330"/>
<dbReference type="RefSeq" id="WP_145200632.1">
    <property type="nucleotide sequence ID" value="NZ_CP036267.1"/>
</dbReference>
<dbReference type="InterPro" id="IPR027417">
    <property type="entry name" value="P-loop_NTPase"/>
</dbReference>
<dbReference type="InterPro" id="IPR050921">
    <property type="entry name" value="T4SS_GSP_E_ATPase"/>
</dbReference>
<evidence type="ECO:0000256" key="2">
    <source>
        <dbReference type="SAM" id="MobiDB-lite"/>
    </source>
</evidence>
<gene>
    <name evidence="4" type="ORF">Mal48_30330</name>
</gene>
<feature type="domain" description="Bacterial type II secretion system protein E" evidence="3">
    <location>
        <begin position="195"/>
        <end position="209"/>
    </location>
</feature>
<proteinExistence type="inferred from homology"/>
<dbReference type="InterPro" id="IPR003593">
    <property type="entry name" value="AAA+_ATPase"/>
</dbReference>
<evidence type="ECO:0000313" key="4">
    <source>
        <dbReference type="EMBL" id="QDT33778.1"/>
    </source>
</evidence>
<dbReference type="GO" id="GO:0016887">
    <property type="term" value="F:ATP hydrolysis activity"/>
    <property type="evidence" value="ECO:0007669"/>
    <property type="project" value="InterPro"/>
</dbReference>
<dbReference type="AlphaFoldDB" id="A0A517QQ70"/>
<organism evidence="4 5">
    <name type="scientific">Thalassoglobus polymorphus</name>
    <dbReference type="NCBI Taxonomy" id="2527994"/>
    <lineage>
        <taxon>Bacteria</taxon>
        <taxon>Pseudomonadati</taxon>
        <taxon>Planctomycetota</taxon>
        <taxon>Planctomycetia</taxon>
        <taxon>Planctomycetales</taxon>
        <taxon>Planctomycetaceae</taxon>
        <taxon>Thalassoglobus</taxon>
    </lineage>
</organism>
<sequence>MTIQIDKLLETVVRERVSDLHISTGQPPVVRLSGRMQRLDTKVLEPSDTVALMKSITPERNQQELQEVGGTDFGFAFGDKARFRVAVFKQRGHIGMVLRRIPNEFLTFEQLGLPPIVAELITRPRGLFLVTGPTGSGKTTSLASMINYLNDHEQHHIITLEDPIEYYHDHKKSTVNQREVGVDVPDFPEALRRALRMDPDVILVGEMRDLETISAAITAAETGHVVFGTLHTTGAQGTVDRIIDVFPTTQQEQIRTQLSAAIIGVLSQALLPKKPKGLVAAYEMLVVTPAISNLIREAKTFRINSSIQTGRKFGMQLLDDALYDLWRKGLCEEKDVIVRSNNPGELRARINNIKQGAEDDEDEDDEDWDDEDDWDDD</sequence>
<keyword evidence="5" id="KW-1185">Reference proteome</keyword>
<dbReference type="GO" id="GO:0005524">
    <property type="term" value="F:ATP binding"/>
    <property type="evidence" value="ECO:0007669"/>
    <property type="project" value="InterPro"/>
</dbReference>
<dbReference type="CDD" id="cd01131">
    <property type="entry name" value="PilT"/>
    <property type="match status" value="1"/>
</dbReference>
<dbReference type="Gene3D" id="3.30.450.90">
    <property type="match status" value="1"/>
</dbReference>
<dbReference type="InterPro" id="IPR006321">
    <property type="entry name" value="PilT/PilU"/>
</dbReference>
<dbReference type="SMART" id="SM00382">
    <property type="entry name" value="AAA"/>
    <property type="match status" value="1"/>
</dbReference>
<dbReference type="OrthoDB" id="9808272at2"/>
<dbReference type="NCBIfam" id="TIGR01420">
    <property type="entry name" value="pilT_fam"/>
    <property type="match status" value="1"/>
</dbReference>
<dbReference type="EMBL" id="CP036267">
    <property type="protein sequence ID" value="QDT33778.1"/>
    <property type="molecule type" value="Genomic_DNA"/>
</dbReference>
<dbReference type="Pfam" id="PF00437">
    <property type="entry name" value="T2SSE"/>
    <property type="match status" value="1"/>
</dbReference>
<dbReference type="SUPFAM" id="SSF52540">
    <property type="entry name" value="P-loop containing nucleoside triphosphate hydrolases"/>
    <property type="match status" value="1"/>
</dbReference>
<protein>
    <submittedName>
        <fullName evidence="4">Type II/IV secretion system protein</fullName>
    </submittedName>
</protein>
<reference evidence="4 5" key="1">
    <citation type="submission" date="2019-02" db="EMBL/GenBank/DDBJ databases">
        <title>Deep-cultivation of Planctomycetes and their phenomic and genomic characterization uncovers novel biology.</title>
        <authorList>
            <person name="Wiegand S."/>
            <person name="Jogler M."/>
            <person name="Boedeker C."/>
            <person name="Pinto D."/>
            <person name="Vollmers J."/>
            <person name="Rivas-Marin E."/>
            <person name="Kohn T."/>
            <person name="Peeters S.H."/>
            <person name="Heuer A."/>
            <person name="Rast P."/>
            <person name="Oberbeckmann S."/>
            <person name="Bunk B."/>
            <person name="Jeske O."/>
            <person name="Meyerdierks A."/>
            <person name="Storesund J.E."/>
            <person name="Kallscheuer N."/>
            <person name="Luecker S."/>
            <person name="Lage O.M."/>
            <person name="Pohl T."/>
            <person name="Merkel B.J."/>
            <person name="Hornburger P."/>
            <person name="Mueller R.-W."/>
            <person name="Bruemmer F."/>
            <person name="Labrenz M."/>
            <person name="Spormann A.M."/>
            <person name="Op den Camp H."/>
            <person name="Overmann J."/>
            <person name="Amann R."/>
            <person name="Jetten M.S.M."/>
            <person name="Mascher T."/>
            <person name="Medema M.H."/>
            <person name="Devos D.P."/>
            <person name="Kaster A.-K."/>
            <person name="Ovreas L."/>
            <person name="Rohde M."/>
            <person name="Galperin M.Y."/>
            <person name="Jogler C."/>
        </authorList>
    </citation>
    <scope>NUCLEOTIDE SEQUENCE [LARGE SCALE GENOMIC DNA]</scope>
    <source>
        <strain evidence="4 5">Mal48</strain>
    </source>
</reference>
<feature type="region of interest" description="Disordered" evidence="2">
    <location>
        <begin position="350"/>
        <end position="377"/>
    </location>
</feature>
<evidence type="ECO:0000259" key="3">
    <source>
        <dbReference type="PROSITE" id="PS00662"/>
    </source>
</evidence>
<accession>A0A517QQ70</accession>
<dbReference type="InterPro" id="IPR001482">
    <property type="entry name" value="T2SS/T4SS_dom"/>
</dbReference>
<dbReference type="PROSITE" id="PS00662">
    <property type="entry name" value="T2SP_E"/>
    <property type="match status" value="1"/>
</dbReference>
<dbReference type="Proteomes" id="UP000315724">
    <property type="component" value="Chromosome"/>
</dbReference>
<feature type="compositionally biased region" description="Acidic residues" evidence="2">
    <location>
        <begin position="358"/>
        <end position="377"/>
    </location>
</feature>
<dbReference type="Gene3D" id="3.40.50.300">
    <property type="entry name" value="P-loop containing nucleotide triphosphate hydrolases"/>
    <property type="match status" value="1"/>
</dbReference>
<dbReference type="PANTHER" id="PTHR30486">
    <property type="entry name" value="TWITCHING MOTILITY PROTEIN PILT"/>
    <property type="match status" value="1"/>
</dbReference>
<evidence type="ECO:0000256" key="1">
    <source>
        <dbReference type="ARBA" id="ARBA00006611"/>
    </source>
</evidence>
<dbReference type="PANTHER" id="PTHR30486:SF16">
    <property type="entry name" value="TWITCHING MOTILITY PROTEIN PILT"/>
    <property type="match status" value="1"/>
</dbReference>